<dbReference type="EMBL" id="VOQF01000007">
    <property type="protein sequence ID" value="TXC90109.1"/>
    <property type="molecule type" value="Genomic_DNA"/>
</dbReference>
<name>A0A5C6VZQ5_9BACI</name>
<dbReference type="PROSITE" id="PS00409">
    <property type="entry name" value="PROKAR_NTER_METHYL"/>
    <property type="match status" value="1"/>
</dbReference>
<proteinExistence type="predicted"/>
<evidence type="ECO:0000256" key="2">
    <source>
        <dbReference type="ARBA" id="ARBA00023287"/>
    </source>
</evidence>
<evidence type="ECO:0000313" key="4">
    <source>
        <dbReference type="EMBL" id="TXC90109.1"/>
    </source>
</evidence>
<evidence type="ECO:0000313" key="5">
    <source>
        <dbReference type="Proteomes" id="UP000321363"/>
    </source>
</evidence>
<protein>
    <submittedName>
        <fullName evidence="4">Prepilin-type N-terminal cleavage/methylation domain-containing protein</fullName>
    </submittedName>
</protein>
<comment type="subcellular location">
    <subcellularLocation>
        <location evidence="1">Cell surface</location>
    </subcellularLocation>
</comment>
<keyword evidence="3" id="KW-1133">Transmembrane helix</keyword>
<dbReference type="Pfam" id="PF07963">
    <property type="entry name" value="N_methyl"/>
    <property type="match status" value="1"/>
</dbReference>
<organism evidence="4 5">
    <name type="scientific">Metabacillus litoralis</name>
    <dbReference type="NCBI Taxonomy" id="152268"/>
    <lineage>
        <taxon>Bacteria</taxon>
        <taxon>Bacillati</taxon>
        <taxon>Bacillota</taxon>
        <taxon>Bacilli</taxon>
        <taxon>Bacillales</taxon>
        <taxon>Bacillaceae</taxon>
        <taxon>Metabacillus</taxon>
    </lineage>
</organism>
<reference evidence="4 5" key="1">
    <citation type="journal article" date="2005" name="Int. J. Syst. Evol. Microbiol.">
        <title>Bacillus litoralis sp. nov., isolated from a tidal flat of the Yellow Sea in Korea.</title>
        <authorList>
            <person name="Yoon J.H."/>
            <person name="Oh T.K."/>
        </authorList>
    </citation>
    <scope>NUCLEOTIDE SEQUENCE [LARGE SCALE GENOMIC DNA]</scope>
    <source>
        <strain evidence="4 5">SW-211</strain>
    </source>
</reference>
<gene>
    <name evidence="4" type="ORF">FS935_13675</name>
</gene>
<sequence>MKFKLAKLFTHNKGFTLIEVMLSIVIFSILTLGMLTLFSQAMTYTQKSENDTIGVYAARNMLNFIEQRDFQEMKTNYVDSLTEEGAASTFVLKSNICRQWYPENDPATLKKRELCESTFEPYINNRQFDIDVELQKHNDSALRDSLIPTKVTVKWEDDNESILEGFITNEKLR</sequence>
<comment type="caution">
    <text evidence="4">The sequence shown here is derived from an EMBL/GenBank/DDBJ whole genome shotgun (WGS) entry which is preliminary data.</text>
</comment>
<dbReference type="RefSeq" id="WP_146949179.1">
    <property type="nucleotide sequence ID" value="NZ_VOQF01000007.1"/>
</dbReference>
<feature type="transmembrane region" description="Helical" evidence="3">
    <location>
        <begin position="20"/>
        <end position="38"/>
    </location>
</feature>
<dbReference type="GO" id="GO:0030420">
    <property type="term" value="P:establishment of competence for transformation"/>
    <property type="evidence" value="ECO:0007669"/>
    <property type="project" value="UniProtKB-KW"/>
</dbReference>
<evidence type="ECO:0000256" key="3">
    <source>
        <dbReference type="SAM" id="Phobius"/>
    </source>
</evidence>
<keyword evidence="5" id="KW-1185">Reference proteome</keyword>
<evidence type="ECO:0000256" key="1">
    <source>
        <dbReference type="ARBA" id="ARBA00004241"/>
    </source>
</evidence>
<keyword evidence="3" id="KW-0472">Membrane</keyword>
<dbReference type="AlphaFoldDB" id="A0A5C6VZQ5"/>
<accession>A0A5C6VZQ5</accession>
<dbReference type="Proteomes" id="UP000321363">
    <property type="component" value="Unassembled WGS sequence"/>
</dbReference>
<dbReference type="InterPro" id="IPR012902">
    <property type="entry name" value="N_methyl_site"/>
</dbReference>
<dbReference type="OrthoDB" id="2456766at2"/>
<keyword evidence="2" id="KW-0178">Competence</keyword>
<dbReference type="GO" id="GO:0009986">
    <property type="term" value="C:cell surface"/>
    <property type="evidence" value="ECO:0007669"/>
    <property type="project" value="UniProtKB-SubCell"/>
</dbReference>
<keyword evidence="3" id="KW-0812">Transmembrane</keyword>
<dbReference type="NCBIfam" id="TIGR02532">
    <property type="entry name" value="IV_pilin_GFxxxE"/>
    <property type="match status" value="1"/>
</dbReference>